<evidence type="ECO:0000313" key="1">
    <source>
        <dbReference type="EMBL" id="BBL06313.1"/>
    </source>
</evidence>
<evidence type="ECO:0008006" key="3">
    <source>
        <dbReference type="Google" id="ProtNLM"/>
    </source>
</evidence>
<protein>
    <recommendedName>
        <fullName evidence="3">DUF4221 domain-containing protein</fullName>
    </recommendedName>
</protein>
<accession>A0A4Y1WZ37</accession>
<gene>
    <name evidence="1" type="ORF">A5CPEGH6_09510</name>
</gene>
<dbReference type="PROSITE" id="PS51257">
    <property type="entry name" value="PROKAR_LIPOPROTEIN"/>
    <property type="match status" value="1"/>
</dbReference>
<dbReference type="RefSeq" id="WP_141428146.1">
    <property type="nucleotide sequence ID" value="NZ_AP019736.1"/>
</dbReference>
<proteinExistence type="predicted"/>
<keyword evidence="2" id="KW-1185">Reference proteome</keyword>
<dbReference type="KEGG" id="ada:A5CPEGH6_09510"/>
<organism evidence="1 2">
    <name type="scientific">Alistipes dispar</name>
    <dbReference type="NCBI Taxonomy" id="2585119"/>
    <lineage>
        <taxon>Bacteria</taxon>
        <taxon>Pseudomonadati</taxon>
        <taxon>Bacteroidota</taxon>
        <taxon>Bacteroidia</taxon>
        <taxon>Bacteroidales</taxon>
        <taxon>Rikenellaceae</taxon>
        <taxon>Alistipes</taxon>
    </lineage>
</organism>
<dbReference type="AlphaFoldDB" id="A0A4Y1WZ37"/>
<dbReference type="Proteomes" id="UP000319374">
    <property type="component" value="Chromosome"/>
</dbReference>
<sequence>MKYLFLTIPILLLTACRSDRSAYPIEGDRDILFTEIVLDTIPVRLENTSYSGHSGVDDGRIYFLDQFFSYLYLIAPDGTPISRSMGMGRGPNEIPLKQTSAATVRDRELLILGSSYDYYISEDFGTPQRKEIRVSPEDSSLEDARAYTSFSEILRSGNGKFYYNIYSESPYANPVEHSADYFRNAHILMEIDSETGTARPIGRFSDYYTENHSRLKHLFGTVYDLTENGDFVVSHQADSMIYVSDRDFRPVRAFGFQGTGMNTDYAQAAPGWDGFNDAYLEDTTHKGYYYWLEYVDETDTTFRSYQKGSHTDRDGLQIYRGSTLIADVEVPKGFCVAGYIAPYYFSRMNCDIDNKTIHFYRFKLTQP</sequence>
<name>A0A4Y1WZ37_9BACT</name>
<dbReference type="GeneID" id="98672931"/>
<dbReference type="OrthoDB" id="1007219at2"/>
<evidence type="ECO:0000313" key="2">
    <source>
        <dbReference type="Proteomes" id="UP000319374"/>
    </source>
</evidence>
<dbReference type="EMBL" id="AP019736">
    <property type="protein sequence ID" value="BBL06313.1"/>
    <property type="molecule type" value="Genomic_DNA"/>
</dbReference>
<reference evidence="2" key="1">
    <citation type="submission" date="2019-06" db="EMBL/GenBank/DDBJ databases">
        <title>Alistipes onderdonkii subsp. vulgaris subsp. nov., Alistipes dispar sp. nov. and Alistipes communis sp. nov., isolated from human faeces, and creation of Alistipes onderdonkii subsp. onderdonkii subsp. nov.</title>
        <authorList>
            <person name="Sakamoto M."/>
            <person name="Ikeyama N."/>
            <person name="Ogata Y."/>
            <person name="Suda W."/>
            <person name="Iino T."/>
            <person name="Hattori M."/>
            <person name="Ohkuma M."/>
        </authorList>
    </citation>
    <scope>NUCLEOTIDE SEQUENCE [LARGE SCALE GENOMIC DNA]</scope>
    <source>
        <strain evidence="2">5CPEGH6</strain>
    </source>
</reference>